<evidence type="ECO:0000256" key="2">
    <source>
        <dbReference type="ARBA" id="ARBA00022448"/>
    </source>
</evidence>
<dbReference type="EMBL" id="JAVYJV010000001">
    <property type="protein sequence ID" value="KAK4379471.1"/>
    <property type="molecule type" value="Genomic_DNA"/>
</dbReference>
<dbReference type="SUPFAM" id="SSF47699">
    <property type="entry name" value="Bifunctional inhibitor/lipid-transfer protein/seed storage 2S albumin"/>
    <property type="match status" value="1"/>
</dbReference>
<organism evidence="7 8">
    <name type="scientific">Anisodus tanguticus</name>
    <dbReference type="NCBI Taxonomy" id="243964"/>
    <lineage>
        <taxon>Eukaryota</taxon>
        <taxon>Viridiplantae</taxon>
        <taxon>Streptophyta</taxon>
        <taxon>Embryophyta</taxon>
        <taxon>Tracheophyta</taxon>
        <taxon>Spermatophyta</taxon>
        <taxon>Magnoliopsida</taxon>
        <taxon>eudicotyledons</taxon>
        <taxon>Gunneridae</taxon>
        <taxon>Pentapetalae</taxon>
        <taxon>asterids</taxon>
        <taxon>lamiids</taxon>
        <taxon>Solanales</taxon>
        <taxon>Solanaceae</taxon>
        <taxon>Solanoideae</taxon>
        <taxon>Hyoscyameae</taxon>
        <taxon>Anisodus</taxon>
    </lineage>
</organism>
<evidence type="ECO:0000313" key="8">
    <source>
        <dbReference type="Proteomes" id="UP001291623"/>
    </source>
</evidence>
<keyword evidence="5" id="KW-0732">Signal</keyword>
<dbReference type="Proteomes" id="UP001291623">
    <property type="component" value="Unassembled WGS sequence"/>
</dbReference>
<dbReference type="InterPro" id="IPR016140">
    <property type="entry name" value="Bifunc_inhib/LTP/seed_store"/>
</dbReference>
<feature type="domain" description="Bifunctional inhibitor/plant lipid transfer protein/seed storage helical" evidence="6">
    <location>
        <begin position="31"/>
        <end position="115"/>
    </location>
</feature>
<dbReference type="GO" id="GO:0008289">
    <property type="term" value="F:lipid binding"/>
    <property type="evidence" value="ECO:0007669"/>
    <property type="project" value="UniProtKB-KW"/>
</dbReference>
<comment type="caution">
    <text evidence="7">The sequence shown here is derived from an EMBL/GenBank/DDBJ whole genome shotgun (WGS) entry which is preliminary data.</text>
</comment>
<dbReference type="InterPro" id="IPR000528">
    <property type="entry name" value="Plant_nsLTP"/>
</dbReference>
<keyword evidence="3 4" id="KW-0446">Lipid-binding</keyword>
<dbReference type="AlphaFoldDB" id="A0AAE1T102"/>
<dbReference type="PANTHER" id="PTHR33076">
    <property type="entry name" value="NON-SPECIFIC LIPID-TRANSFER PROTEIN 2-RELATED"/>
    <property type="match status" value="1"/>
</dbReference>
<dbReference type="GO" id="GO:0006869">
    <property type="term" value="P:lipid transport"/>
    <property type="evidence" value="ECO:0007669"/>
    <property type="project" value="InterPro"/>
</dbReference>
<comment type="similarity">
    <text evidence="1 4">Belongs to the plant LTP family.</text>
</comment>
<gene>
    <name evidence="7" type="ORF">RND71_001333</name>
</gene>
<keyword evidence="8" id="KW-1185">Reference proteome</keyword>
<evidence type="ECO:0000256" key="5">
    <source>
        <dbReference type="SAM" id="SignalP"/>
    </source>
</evidence>
<evidence type="ECO:0000259" key="6">
    <source>
        <dbReference type="SMART" id="SM00499"/>
    </source>
</evidence>
<feature type="chain" id="PRO_5042031581" description="Non-specific lipid-transfer protein" evidence="5">
    <location>
        <begin position="21"/>
        <end position="117"/>
    </location>
</feature>
<evidence type="ECO:0000256" key="4">
    <source>
        <dbReference type="RuleBase" id="RU000628"/>
    </source>
</evidence>
<reference evidence="7" key="1">
    <citation type="submission" date="2023-12" db="EMBL/GenBank/DDBJ databases">
        <title>Genome assembly of Anisodus tanguticus.</title>
        <authorList>
            <person name="Wang Y.-J."/>
        </authorList>
    </citation>
    <scope>NUCLEOTIDE SEQUENCE</scope>
    <source>
        <strain evidence="7">KB-2021</strain>
        <tissue evidence="7">Leaf</tissue>
    </source>
</reference>
<evidence type="ECO:0000256" key="3">
    <source>
        <dbReference type="ARBA" id="ARBA00023121"/>
    </source>
</evidence>
<comment type="function">
    <text evidence="4">Plant non-specific lipid-transfer proteins transfer phospholipids as well as galactolipids across membranes. May play a role in wax or cutin deposition in the cell walls of expanding epidermal cells and certain secretory tissues.</text>
</comment>
<dbReference type="Gene3D" id="1.10.110.10">
    <property type="entry name" value="Plant lipid-transfer and hydrophobic proteins"/>
    <property type="match status" value="1"/>
</dbReference>
<dbReference type="InterPro" id="IPR036312">
    <property type="entry name" value="Bifun_inhib/LTP/seed_sf"/>
</dbReference>
<proteinExistence type="inferred from homology"/>
<accession>A0AAE1T102</accession>
<dbReference type="Pfam" id="PF00234">
    <property type="entry name" value="Tryp_alpha_amyl"/>
    <property type="match status" value="1"/>
</dbReference>
<protein>
    <recommendedName>
        <fullName evidence="4">Non-specific lipid-transfer protein</fullName>
    </recommendedName>
</protein>
<evidence type="ECO:0000313" key="7">
    <source>
        <dbReference type="EMBL" id="KAK4379471.1"/>
    </source>
</evidence>
<sequence length="117" mass="11933">MKVVAVLVLVALAMVQLAMAAQSGGQEAFTCGQVDAALAPCVPFLTQGGEPGASCCSGVKTLKGMAQTTDERRTACNCVKAAANRYANLKDDAAQALPGKCGVALDIPISRTTNCDQ</sequence>
<dbReference type="CDD" id="cd01960">
    <property type="entry name" value="nsLTP1"/>
    <property type="match status" value="1"/>
</dbReference>
<dbReference type="SMART" id="SM00499">
    <property type="entry name" value="AAI"/>
    <property type="match status" value="1"/>
</dbReference>
<dbReference type="PRINTS" id="PR00382">
    <property type="entry name" value="LIPIDTRNSFER"/>
</dbReference>
<name>A0AAE1T102_9SOLA</name>
<feature type="signal peptide" evidence="5">
    <location>
        <begin position="1"/>
        <end position="20"/>
    </location>
</feature>
<evidence type="ECO:0000256" key="1">
    <source>
        <dbReference type="ARBA" id="ARBA00009748"/>
    </source>
</evidence>
<keyword evidence="2 4" id="KW-0813">Transport</keyword>